<dbReference type="Pfam" id="PF02522">
    <property type="entry name" value="Antibiotic_NAT"/>
    <property type="match status" value="1"/>
</dbReference>
<evidence type="ECO:0000256" key="1">
    <source>
        <dbReference type="ARBA" id="ARBA00006383"/>
    </source>
</evidence>
<dbReference type="AlphaFoldDB" id="A0A160IIK1"/>
<evidence type="ECO:0000256" key="3">
    <source>
        <dbReference type="ARBA" id="ARBA00023315"/>
    </source>
</evidence>
<dbReference type="PANTHER" id="PTHR11104">
    <property type="entry name" value="AMINOGLYCOSIDE N3-ACETYLTRANSFERASE"/>
    <property type="match status" value="1"/>
</dbReference>
<accession>A0A160IIK1</accession>
<dbReference type="EMBL" id="CP015378">
    <property type="protein sequence ID" value="ANC75724.1"/>
    <property type="molecule type" value="Genomic_DNA"/>
</dbReference>
<dbReference type="Proteomes" id="UP000076623">
    <property type="component" value="Chromosome"/>
</dbReference>
<dbReference type="STRING" id="1221500.ABE65_002265"/>
<keyword evidence="2 4" id="KW-0808">Transferase</keyword>
<name>A0A160IIK1_9BACL</name>
<evidence type="ECO:0000313" key="6">
    <source>
        <dbReference type="Proteomes" id="UP000076623"/>
    </source>
</evidence>
<gene>
    <name evidence="5" type="ORF">ABE65_002265</name>
</gene>
<dbReference type="SUPFAM" id="SSF110710">
    <property type="entry name" value="TTHA0583/YokD-like"/>
    <property type="match status" value="1"/>
</dbReference>
<reference evidence="5 6" key="1">
    <citation type="submission" date="2016-04" db="EMBL/GenBank/DDBJ databases">
        <title>Complete genome sequence of Fictibacillus phosphorivorans G25-29, a strain toxic to nematodes.</title>
        <authorList>
            <person name="Zheng Z."/>
        </authorList>
    </citation>
    <scope>NUCLEOTIDE SEQUENCE [LARGE SCALE GENOMIC DNA]</scope>
    <source>
        <strain evidence="5 6">G25-29</strain>
    </source>
</reference>
<dbReference type="PANTHER" id="PTHR11104:SF0">
    <property type="entry name" value="SPBETA PROPHAGE-DERIVED AMINOGLYCOSIDE N(3')-ACETYLTRANSFERASE-LIKE PROTEIN YOKD"/>
    <property type="match status" value="1"/>
</dbReference>
<organism evidence="5 6">
    <name type="scientific">Fictibacillus phosphorivorans</name>
    <dbReference type="NCBI Taxonomy" id="1221500"/>
    <lineage>
        <taxon>Bacteria</taxon>
        <taxon>Bacillati</taxon>
        <taxon>Bacillota</taxon>
        <taxon>Bacilli</taxon>
        <taxon>Bacillales</taxon>
        <taxon>Fictibacillaceae</taxon>
        <taxon>Fictibacillus</taxon>
    </lineage>
</organism>
<sequence>MRVHKKLKVVRSVSSIELHTDYPKTRVTLAENLRLLGLKKGMTVIVHSSLKSLGWVVGGPVAVVQALMDVITEEGTLVMPTHTAHYSDPAGWLNPPVPKDWWPTIIEEMPAFDPAVTPTYFMGAIVEAFRTFPGVIRSNHPTESFAAWGKNKETIINDHSVDFGLGEQSPLGRVYELQGHVLLIGVGYDSNTSMHLAEHRVPSPKTEQNAGPLFSDGKRVWKSFTQISYREELFEEIGEVYEQNNYPVKKGKVGMADCRLIPQRELVDFTENWLSQYDQSNKPIEHA</sequence>
<comment type="catalytic activity">
    <reaction evidence="4">
        <text>a 2-deoxystreptamine antibiotic + acetyl-CoA = an N(3)-acetyl-2-deoxystreptamine antibiotic + CoA + H(+)</text>
        <dbReference type="Rhea" id="RHEA:12665"/>
        <dbReference type="ChEBI" id="CHEBI:15378"/>
        <dbReference type="ChEBI" id="CHEBI:57287"/>
        <dbReference type="ChEBI" id="CHEBI:57288"/>
        <dbReference type="ChEBI" id="CHEBI:57921"/>
        <dbReference type="ChEBI" id="CHEBI:77452"/>
        <dbReference type="EC" id="2.3.1.81"/>
    </reaction>
</comment>
<proteinExistence type="inferred from homology"/>
<keyword evidence="3 4" id="KW-0012">Acyltransferase</keyword>
<keyword evidence="4" id="KW-0046">Antibiotic resistance</keyword>
<dbReference type="KEGG" id="fpn:ABE65_002265"/>
<comment type="similarity">
    <text evidence="1 4">Belongs to the antibiotic N-acetyltransferase family.</text>
</comment>
<evidence type="ECO:0000256" key="4">
    <source>
        <dbReference type="RuleBase" id="RU365031"/>
    </source>
</evidence>
<evidence type="ECO:0000313" key="5">
    <source>
        <dbReference type="EMBL" id="ANC75724.1"/>
    </source>
</evidence>
<dbReference type="RefSeq" id="WP_066391054.1">
    <property type="nucleotide sequence ID" value="NZ_CP015378.1"/>
</dbReference>
<dbReference type="GO" id="GO:0046677">
    <property type="term" value="P:response to antibiotic"/>
    <property type="evidence" value="ECO:0007669"/>
    <property type="project" value="UniProtKB-KW"/>
</dbReference>
<dbReference type="InterPro" id="IPR003679">
    <property type="entry name" value="Amioglycoside_AcTrfase"/>
</dbReference>
<dbReference type="GO" id="GO:0046353">
    <property type="term" value="F:aminoglycoside 3-N-acetyltransferase activity"/>
    <property type="evidence" value="ECO:0007669"/>
    <property type="project" value="UniProtKB-EC"/>
</dbReference>
<evidence type="ECO:0000256" key="2">
    <source>
        <dbReference type="ARBA" id="ARBA00022679"/>
    </source>
</evidence>
<keyword evidence="6" id="KW-1185">Reference proteome</keyword>
<protein>
    <recommendedName>
        <fullName evidence="4">Aminoglycoside N(3)-acetyltransferase</fullName>
        <ecNumber evidence="4">2.3.1.-</ecNumber>
    </recommendedName>
</protein>
<dbReference type="InterPro" id="IPR028345">
    <property type="entry name" value="Antibiotic_NAT-like"/>
</dbReference>
<dbReference type="EC" id="2.3.1.-" evidence="4"/>